<dbReference type="Gene3D" id="1.10.12.10">
    <property type="entry name" value="Lyase 2-enoyl-coa Hydratase, Chain A, domain 2"/>
    <property type="match status" value="1"/>
</dbReference>
<organism evidence="2">
    <name type="scientific">marine sediment metagenome</name>
    <dbReference type="NCBI Taxonomy" id="412755"/>
    <lineage>
        <taxon>unclassified sequences</taxon>
        <taxon>metagenomes</taxon>
        <taxon>ecological metagenomes</taxon>
    </lineage>
</organism>
<evidence type="ECO:0000256" key="1">
    <source>
        <dbReference type="ARBA" id="ARBA00023239"/>
    </source>
</evidence>
<gene>
    <name evidence="2" type="ORF">S03H2_16209</name>
</gene>
<dbReference type="GO" id="GO:0006635">
    <property type="term" value="P:fatty acid beta-oxidation"/>
    <property type="evidence" value="ECO:0007669"/>
    <property type="project" value="TreeGrafter"/>
</dbReference>
<dbReference type="PANTHER" id="PTHR11941:SF54">
    <property type="entry name" value="ENOYL-COA HYDRATASE, MITOCHONDRIAL"/>
    <property type="match status" value="1"/>
</dbReference>
<accession>X1G2P1</accession>
<dbReference type="InterPro" id="IPR014748">
    <property type="entry name" value="Enoyl-CoA_hydra_C"/>
</dbReference>
<dbReference type="Gene3D" id="3.90.226.10">
    <property type="entry name" value="2-enoyl-CoA Hydratase, Chain A, domain 1"/>
    <property type="match status" value="1"/>
</dbReference>
<dbReference type="GO" id="GO:0016829">
    <property type="term" value="F:lyase activity"/>
    <property type="evidence" value="ECO:0007669"/>
    <property type="project" value="UniProtKB-KW"/>
</dbReference>
<protein>
    <recommendedName>
        <fullName evidence="3">Enoyl-CoA hydratase/isomerase family protein</fullName>
    </recommendedName>
</protein>
<dbReference type="InterPro" id="IPR029045">
    <property type="entry name" value="ClpP/crotonase-like_dom_sf"/>
</dbReference>
<dbReference type="SUPFAM" id="SSF52096">
    <property type="entry name" value="ClpP/crotonase"/>
    <property type="match status" value="1"/>
</dbReference>
<proteinExistence type="predicted"/>
<dbReference type="PANTHER" id="PTHR11941">
    <property type="entry name" value="ENOYL-COA HYDRATASE-RELATED"/>
    <property type="match status" value="1"/>
</dbReference>
<dbReference type="InterPro" id="IPR001753">
    <property type="entry name" value="Enoyl-CoA_hydra/iso"/>
</dbReference>
<sequence length="274" mass="30451">MSEKAILIKENEEGTITTIKLNRLAKKNAMNYDLLVGLQNAIDNIERSKTRVVIITGGDDFFSAGIDLNFLTGQEKDPEGVIPDLRVPRNFRYFANTWIQPIFTKIEKMEKPVIAKINGYCFGMAFELALACDFRFCLDSANFSMLETKIGMNPDVGGTIRTVRLCGIPNAKDIILTGRNFDGNEAYRLGVVNRVAKSPEELDSIIKMYSDELIDSAPLAVGLAKKLIDNCYGKDVAFGLELETLVSSQLLQTKDAVSGALARLQKTKPKWRSK</sequence>
<evidence type="ECO:0008006" key="3">
    <source>
        <dbReference type="Google" id="ProtNLM"/>
    </source>
</evidence>
<dbReference type="CDD" id="cd06558">
    <property type="entry name" value="crotonase-like"/>
    <property type="match status" value="1"/>
</dbReference>
<dbReference type="Pfam" id="PF00378">
    <property type="entry name" value="ECH_1"/>
    <property type="match status" value="1"/>
</dbReference>
<keyword evidence="1" id="KW-0456">Lyase</keyword>
<comment type="caution">
    <text evidence="2">The sequence shown here is derived from an EMBL/GenBank/DDBJ whole genome shotgun (WGS) entry which is preliminary data.</text>
</comment>
<dbReference type="AlphaFoldDB" id="X1G2P1"/>
<reference evidence="2" key="1">
    <citation type="journal article" date="2014" name="Front. Microbiol.">
        <title>High frequency of phylogenetically diverse reductive dehalogenase-homologous genes in deep subseafloor sedimentary metagenomes.</title>
        <authorList>
            <person name="Kawai M."/>
            <person name="Futagami T."/>
            <person name="Toyoda A."/>
            <person name="Takaki Y."/>
            <person name="Nishi S."/>
            <person name="Hori S."/>
            <person name="Arai W."/>
            <person name="Tsubouchi T."/>
            <person name="Morono Y."/>
            <person name="Uchiyama I."/>
            <person name="Ito T."/>
            <person name="Fujiyama A."/>
            <person name="Inagaki F."/>
            <person name="Takami H."/>
        </authorList>
    </citation>
    <scope>NUCLEOTIDE SEQUENCE</scope>
    <source>
        <strain evidence="2">Expedition CK06-06</strain>
    </source>
</reference>
<dbReference type="EMBL" id="BARU01008272">
    <property type="protein sequence ID" value="GAH39050.1"/>
    <property type="molecule type" value="Genomic_DNA"/>
</dbReference>
<name>X1G2P1_9ZZZZ</name>
<evidence type="ECO:0000313" key="2">
    <source>
        <dbReference type="EMBL" id="GAH39050.1"/>
    </source>
</evidence>